<dbReference type="InterPro" id="IPR000873">
    <property type="entry name" value="AMP-dep_synth/lig_dom"/>
</dbReference>
<dbReference type="SUPFAM" id="SSF56801">
    <property type="entry name" value="Acetyl-CoA synthetase-like"/>
    <property type="match status" value="1"/>
</dbReference>
<comment type="similarity">
    <text evidence="1">Belongs to the ATP-dependent AMP-binding enzyme family.</text>
</comment>
<name>A0A365HDF3_9ACTN</name>
<evidence type="ECO:0000256" key="2">
    <source>
        <dbReference type="ARBA" id="ARBA00022598"/>
    </source>
</evidence>
<dbReference type="EMBL" id="QLYX01000001">
    <property type="protein sequence ID" value="RAY16946.1"/>
    <property type="molecule type" value="Genomic_DNA"/>
</dbReference>
<dbReference type="Pfam" id="PF00501">
    <property type="entry name" value="AMP-binding"/>
    <property type="match status" value="1"/>
</dbReference>
<dbReference type="GO" id="GO:0006631">
    <property type="term" value="P:fatty acid metabolic process"/>
    <property type="evidence" value="ECO:0007669"/>
    <property type="project" value="TreeGrafter"/>
</dbReference>
<dbReference type="OrthoDB" id="9803968at2"/>
<dbReference type="InterPro" id="IPR025110">
    <property type="entry name" value="AMP-bd_C"/>
</dbReference>
<dbReference type="PANTHER" id="PTHR43201:SF5">
    <property type="entry name" value="MEDIUM-CHAIN ACYL-COA LIGASE ACSF2, MITOCHONDRIAL"/>
    <property type="match status" value="1"/>
</dbReference>
<organism evidence="6 7">
    <name type="scientific">Actinomadura craniellae</name>
    <dbReference type="NCBI Taxonomy" id="2231787"/>
    <lineage>
        <taxon>Bacteria</taxon>
        <taxon>Bacillati</taxon>
        <taxon>Actinomycetota</taxon>
        <taxon>Actinomycetes</taxon>
        <taxon>Streptosporangiales</taxon>
        <taxon>Thermomonosporaceae</taxon>
        <taxon>Actinomadura</taxon>
    </lineage>
</organism>
<evidence type="ECO:0000259" key="4">
    <source>
        <dbReference type="Pfam" id="PF00501"/>
    </source>
</evidence>
<reference evidence="6 7" key="1">
    <citation type="submission" date="2018-06" db="EMBL/GenBank/DDBJ databases">
        <title>Actinomadura craniellae sp. nov. isolated from marine sponge Craniella sp.</title>
        <authorList>
            <person name="Li L."/>
            <person name="Xu Q.H."/>
            <person name="Lin H.W."/>
            <person name="Lu Y.H."/>
        </authorList>
    </citation>
    <scope>NUCLEOTIDE SEQUENCE [LARGE SCALE GENOMIC DNA]</scope>
    <source>
        <strain evidence="6 7">LHW63021</strain>
    </source>
</reference>
<accession>A0A365HDF3</accession>
<dbReference type="Pfam" id="PF13193">
    <property type="entry name" value="AMP-binding_C"/>
    <property type="match status" value="1"/>
</dbReference>
<dbReference type="PROSITE" id="PS00455">
    <property type="entry name" value="AMP_BINDING"/>
    <property type="match status" value="1"/>
</dbReference>
<evidence type="ECO:0000259" key="5">
    <source>
        <dbReference type="Pfam" id="PF13193"/>
    </source>
</evidence>
<dbReference type="GO" id="GO:0031956">
    <property type="term" value="F:medium-chain fatty acid-CoA ligase activity"/>
    <property type="evidence" value="ECO:0007669"/>
    <property type="project" value="TreeGrafter"/>
</dbReference>
<feature type="domain" description="AMP-binding enzyme C-terminal" evidence="5">
    <location>
        <begin position="457"/>
        <end position="530"/>
    </location>
</feature>
<dbReference type="InterPro" id="IPR020845">
    <property type="entry name" value="AMP-binding_CS"/>
</dbReference>
<dbReference type="Gene3D" id="3.40.50.12780">
    <property type="entry name" value="N-terminal domain of ligase-like"/>
    <property type="match status" value="1"/>
</dbReference>
<keyword evidence="2 6" id="KW-0436">Ligase</keyword>
<dbReference type="AlphaFoldDB" id="A0A365HDF3"/>
<dbReference type="RefSeq" id="WP_111862996.1">
    <property type="nucleotide sequence ID" value="NZ_QLYX01000001.1"/>
</dbReference>
<keyword evidence="7" id="KW-1185">Reference proteome</keyword>
<evidence type="ECO:0000256" key="3">
    <source>
        <dbReference type="SAM" id="MobiDB-lite"/>
    </source>
</evidence>
<sequence>MTSRAKRPDRDQGRAAARAREEEAVMPAGTAVPSRSGMAGMIESSIRRTPDRVALGVADGSLRLSYRQLDRLVRALARRLAAAGITRADRIAVYSDNRPEFVLALLAAWATGAAVVPIDPQLTGDEVRTRLAATGTRAVLLPSGLRGGYPADAGPIPVWSIGIDAARSEVAVTGADQVASPPASPPAGAGDQEFAVLLFTTGSTGTPKIVPLDHGNLAASVRGILATCHLGPDDATLLVMPLFHGHGLVAGLLATLASGGAVHLPATGRFSAHLFWDEIVRARATWYTAVPTIHQILLARAATDYPATDPPALRFVRSSSAPLAPAVLHETEQRFGAPVISAYGMTETAHQAASNPLPRDGPRKDASVGLPTGPQIRIVTAAGTPAATGETGEVRVRGAALTAGYLDDPQATAAAFTDGWFHTGDLGYLDSDGYLFLNGRIKDLINRGGEKIAPHTVEAALLAHPAVLDALAFAIPDSKYGEEVNAAVIVRAGRHTTEAELQRHCRARLTAFEIPKKIYFLDRFPRTGKGDGDRRALAAALTRKAPPG</sequence>
<evidence type="ECO:0000256" key="1">
    <source>
        <dbReference type="ARBA" id="ARBA00006432"/>
    </source>
</evidence>
<evidence type="ECO:0000313" key="6">
    <source>
        <dbReference type="EMBL" id="RAY16946.1"/>
    </source>
</evidence>
<protein>
    <submittedName>
        <fullName evidence="6">Fatty acid--CoA ligase family protein</fullName>
    </submittedName>
</protein>
<proteinExistence type="inferred from homology"/>
<dbReference type="PANTHER" id="PTHR43201">
    <property type="entry name" value="ACYL-COA SYNTHETASE"/>
    <property type="match status" value="1"/>
</dbReference>
<dbReference type="InterPro" id="IPR045851">
    <property type="entry name" value="AMP-bd_C_sf"/>
</dbReference>
<evidence type="ECO:0000313" key="7">
    <source>
        <dbReference type="Proteomes" id="UP000251891"/>
    </source>
</evidence>
<feature type="compositionally biased region" description="Basic and acidic residues" evidence="3">
    <location>
        <begin position="1"/>
        <end position="23"/>
    </location>
</feature>
<dbReference type="Proteomes" id="UP000251891">
    <property type="component" value="Unassembled WGS sequence"/>
</dbReference>
<feature type="region of interest" description="Disordered" evidence="3">
    <location>
        <begin position="1"/>
        <end position="33"/>
    </location>
</feature>
<comment type="caution">
    <text evidence="6">The sequence shown here is derived from an EMBL/GenBank/DDBJ whole genome shotgun (WGS) entry which is preliminary data.</text>
</comment>
<dbReference type="Gene3D" id="3.30.300.30">
    <property type="match status" value="1"/>
</dbReference>
<feature type="domain" description="AMP-dependent synthetase/ligase" evidence="4">
    <location>
        <begin position="43"/>
        <end position="406"/>
    </location>
</feature>
<gene>
    <name evidence="6" type="ORF">DPM19_01920</name>
</gene>
<dbReference type="InterPro" id="IPR042099">
    <property type="entry name" value="ANL_N_sf"/>
</dbReference>